<reference evidence="2 3" key="1">
    <citation type="submission" date="2024-12" db="EMBL/GenBank/DDBJ databases">
        <authorList>
            <person name="Hu S."/>
        </authorList>
    </citation>
    <scope>NUCLEOTIDE SEQUENCE [LARGE SCALE GENOMIC DNA]</scope>
    <source>
        <strain evidence="2 3">P-25</strain>
    </source>
</reference>
<proteinExistence type="predicted"/>
<dbReference type="InterPro" id="IPR016181">
    <property type="entry name" value="Acyl_CoA_acyltransferase"/>
</dbReference>
<feature type="domain" description="N-acetyltransferase" evidence="1">
    <location>
        <begin position="112"/>
        <end position="163"/>
    </location>
</feature>
<evidence type="ECO:0000259" key="1">
    <source>
        <dbReference type="Pfam" id="PF00583"/>
    </source>
</evidence>
<keyword evidence="2" id="KW-0808">Transferase</keyword>
<dbReference type="EMBL" id="SRMP02000050">
    <property type="protein sequence ID" value="MFN0293591.1"/>
    <property type="molecule type" value="Genomic_DNA"/>
</dbReference>
<dbReference type="InterPro" id="IPR052523">
    <property type="entry name" value="Trichothecene_AcTrans"/>
</dbReference>
<dbReference type="EC" id="2.3.1.-" evidence="2"/>
<dbReference type="InterPro" id="IPR000182">
    <property type="entry name" value="GNAT_dom"/>
</dbReference>
<gene>
    <name evidence="2" type="ORF">E5L68_019585</name>
</gene>
<keyword evidence="2" id="KW-0012">Acyltransferase</keyword>
<dbReference type="Gene3D" id="3.40.630.30">
    <property type="match status" value="1"/>
</dbReference>
<protein>
    <submittedName>
        <fullName evidence="2">GNAT family N-acetyltransferase</fullName>
        <ecNumber evidence="2">2.3.1.-</ecNumber>
    </submittedName>
</protein>
<dbReference type="SUPFAM" id="SSF55729">
    <property type="entry name" value="Acyl-CoA N-acyltransferases (Nat)"/>
    <property type="match status" value="1"/>
</dbReference>
<dbReference type="GO" id="GO:0016746">
    <property type="term" value="F:acyltransferase activity"/>
    <property type="evidence" value="ECO:0007669"/>
    <property type="project" value="UniProtKB-KW"/>
</dbReference>
<sequence>MSGALKEKERIVQILLEAFERNKSVNYICCNDGLRYQRIRLLMEYAYDVCKKYGKVYLSDNKNACALILLPAKKTFSFQSIIWDIKLVLKVIGLNHVRKVLRREQEIKKHHPKYPFFYLWFIGVLPSQQGSGNGTSLLQQVLNDARDMGLQVYLETSTLENLPWYKGFNFKIYGELDFGYRFFLLKKS</sequence>
<evidence type="ECO:0000313" key="3">
    <source>
        <dbReference type="Proteomes" id="UP001517367"/>
    </source>
</evidence>
<comment type="caution">
    <text evidence="2">The sequence shown here is derived from an EMBL/GenBank/DDBJ whole genome shotgun (WGS) entry which is preliminary data.</text>
</comment>
<accession>A0ABW9JPI1</accession>
<keyword evidence="3" id="KW-1185">Reference proteome</keyword>
<dbReference type="PANTHER" id="PTHR42791">
    <property type="entry name" value="GNAT FAMILY ACETYLTRANSFERASE"/>
    <property type="match status" value="1"/>
</dbReference>
<dbReference type="PANTHER" id="PTHR42791:SF1">
    <property type="entry name" value="N-ACETYLTRANSFERASE DOMAIN-CONTAINING PROTEIN"/>
    <property type="match status" value="1"/>
</dbReference>
<name>A0ABW9JPI1_9SPHI</name>
<dbReference type="Pfam" id="PF00583">
    <property type="entry name" value="Acetyltransf_1"/>
    <property type="match status" value="1"/>
</dbReference>
<dbReference type="CDD" id="cd04301">
    <property type="entry name" value="NAT_SF"/>
    <property type="match status" value="1"/>
</dbReference>
<evidence type="ECO:0000313" key="2">
    <source>
        <dbReference type="EMBL" id="MFN0293591.1"/>
    </source>
</evidence>
<organism evidence="2 3">
    <name type="scientific">Pedobacter helvus</name>
    <dbReference type="NCBI Taxonomy" id="2563444"/>
    <lineage>
        <taxon>Bacteria</taxon>
        <taxon>Pseudomonadati</taxon>
        <taxon>Bacteroidota</taxon>
        <taxon>Sphingobacteriia</taxon>
        <taxon>Sphingobacteriales</taxon>
        <taxon>Sphingobacteriaceae</taxon>
        <taxon>Pedobacter</taxon>
    </lineage>
</organism>
<dbReference type="Proteomes" id="UP001517367">
    <property type="component" value="Unassembled WGS sequence"/>
</dbReference>
<dbReference type="RefSeq" id="WP_171046957.1">
    <property type="nucleotide sequence ID" value="NZ_SRMP02000050.1"/>
</dbReference>